<evidence type="ECO:0000313" key="4">
    <source>
        <dbReference type="Proteomes" id="UP000250088"/>
    </source>
</evidence>
<protein>
    <submittedName>
        <fullName evidence="3">Alpha-L-glutamate ligase</fullName>
    </submittedName>
</protein>
<dbReference type="KEGG" id="naj:B1756_05540"/>
<dbReference type="PANTHER" id="PTHR21621">
    <property type="entry name" value="RIBOSOMAL PROTEIN S6 MODIFICATION PROTEIN"/>
    <property type="match status" value="1"/>
</dbReference>
<feature type="domain" description="ATP-grasp" evidence="2">
    <location>
        <begin position="91"/>
        <end position="295"/>
    </location>
</feature>
<dbReference type="InterPro" id="IPR013815">
    <property type="entry name" value="ATP_grasp_subdomain_1"/>
</dbReference>
<dbReference type="GeneID" id="32893520"/>
<dbReference type="GO" id="GO:0016879">
    <property type="term" value="F:ligase activity, forming carbon-nitrogen bonds"/>
    <property type="evidence" value="ECO:0007669"/>
    <property type="project" value="TreeGrafter"/>
</dbReference>
<dbReference type="SUPFAM" id="SSF56059">
    <property type="entry name" value="Glutathione synthetase ATP-binding domain-like"/>
    <property type="match status" value="1"/>
</dbReference>
<dbReference type="Proteomes" id="UP000250088">
    <property type="component" value="Chromosome"/>
</dbReference>
<dbReference type="Gene3D" id="3.30.1490.20">
    <property type="entry name" value="ATP-grasp fold, A domain"/>
    <property type="match status" value="1"/>
</dbReference>
<dbReference type="Pfam" id="PF08443">
    <property type="entry name" value="RimK"/>
    <property type="match status" value="1"/>
</dbReference>
<dbReference type="AlphaFoldDB" id="A0A2Z2HQE9"/>
<dbReference type="GO" id="GO:0046872">
    <property type="term" value="F:metal ion binding"/>
    <property type="evidence" value="ECO:0007669"/>
    <property type="project" value="InterPro"/>
</dbReference>
<evidence type="ECO:0000259" key="2">
    <source>
        <dbReference type="PROSITE" id="PS50975"/>
    </source>
</evidence>
<reference evidence="4" key="1">
    <citation type="submission" date="2017-02" db="EMBL/GenBank/DDBJ databases">
        <title>Natronthermophilus aegyptiacus gen. nov.,sp. nov., an aerobic, extremely halophilic alkalithermophilic archaeon isolated from the athalassohaline Wadi An Natrun, Egypt.</title>
        <authorList>
            <person name="Zhao B."/>
        </authorList>
    </citation>
    <scope>NUCLEOTIDE SEQUENCE [LARGE SCALE GENOMIC DNA]</scope>
    <source>
        <strain evidence="4">JW/NM-HA 15</strain>
    </source>
</reference>
<dbReference type="InterPro" id="IPR013651">
    <property type="entry name" value="ATP-grasp_RimK-type"/>
</dbReference>
<keyword evidence="1" id="KW-0547">Nucleotide-binding</keyword>
<evidence type="ECO:0000256" key="1">
    <source>
        <dbReference type="PROSITE-ProRule" id="PRU00409"/>
    </source>
</evidence>
<gene>
    <name evidence="3" type="ORF">B1756_05540</name>
</gene>
<dbReference type="PROSITE" id="PS50975">
    <property type="entry name" value="ATP_GRASP"/>
    <property type="match status" value="1"/>
</dbReference>
<dbReference type="RefSeq" id="WP_086887643.1">
    <property type="nucleotide sequence ID" value="NZ_CP019893.1"/>
</dbReference>
<proteinExistence type="predicted"/>
<keyword evidence="4" id="KW-1185">Reference proteome</keyword>
<dbReference type="InterPro" id="IPR011761">
    <property type="entry name" value="ATP-grasp"/>
</dbReference>
<dbReference type="GO" id="GO:0005524">
    <property type="term" value="F:ATP binding"/>
    <property type="evidence" value="ECO:0007669"/>
    <property type="project" value="UniProtKB-UniRule"/>
</dbReference>
<dbReference type="Gene3D" id="3.30.470.20">
    <property type="entry name" value="ATP-grasp fold, B domain"/>
    <property type="match status" value="1"/>
</dbReference>
<organism evidence="3 4">
    <name type="scientific">Natrarchaeobaculum aegyptiacum</name>
    <dbReference type="NCBI Taxonomy" id="745377"/>
    <lineage>
        <taxon>Archaea</taxon>
        <taxon>Methanobacteriati</taxon>
        <taxon>Methanobacteriota</taxon>
        <taxon>Stenosarchaea group</taxon>
        <taxon>Halobacteria</taxon>
        <taxon>Halobacteriales</taxon>
        <taxon>Natrialbaceae</taxon>
        <taxon>Natrarchaeobaculum</taxon>
    </lineage>
</organism>
<dbReference type="EMBL" id="CP019893">
    <property type="protein sequence ID" value="ARS89259.1"/>
    <property type="molecule type" value="Genomic_DNA"/>
</dbReference>
<name>A0A2Z2HQE9_9EURY</name>
<keyword evidence="3" id="KW-0436">Ligase</keyword>
<dbReference type="OrthoDB" id="312280at2157"/>
<dbReference type="GO" id="GO:0005737">
    <property type="term" value="C:cytoplasm"/>
    <property type="evidence" value="ECO:0007669"/>
    <property type="project" value="TreeGrafter"/>
</dbReference>
<accession>A0A2Z2HQE9</accession>
<sequence length="297" mass="32652">MIELAVANDQETFQRMREPLADRGIRASHVPSSERVVPLGSDVPWDAGEYDVGFVYPGRVMEGGVADALLSVPWLNDREAILTSRNKAGVLARLERAGLPVPESVFVSNPVSEAELTAVFERFEPPVVVKPNSTTRGTGVAKAHDLDSFLGICDYLSLVHDYRATGDRSFLVQEYLPEATDYRLMVLEGEYVGAVERRLPDDAVAEGQWKHNVHRGAQATGVSVPEEWRALAERVATELEISFLGIDLLAVEAETGADERVVVNETNARPTIDKATKYEPGFYDRLADAIRSVAESQ</sequence>
<keyword evidence="1" id="KW-0067">ATP-binding</keyword>
<dbReference type="PANTHER" id="PTHR21621:SF0">
    <property type="entry name" value="BETA-CITRYLGLUTAMATE SYNTHASE B-RELATED"/>
    <property type="match status" value="1"/>
</dbReference>
<evidence type="ECO:0000313" key="3">
    <source>
        <dbReference type="EMBL" id="ARS89259.1"/>
    </source>
</evidence>